<evidence type="ECO:0000313" key="3">
    <source>
        <dbReference type="EMBL" id="QIS14145.1"/>
    </source>
</evidence>
<dbReference type="SUPFAM" id="SSF49879">
    <property type="entry name" value="SMAD/FHA domain"/>
    <property type="match status" value="1"/>
</dbReference>
<dbReference type="PROSITE" id="PS50006">
    <property type="entry name" value="FHA_DOMAIN"/>
    <property type="match status" value="1"/>
</dbReference>
<dbReference type="InterPro" id="IPR008984">
    <property type="entry name" value="SMAD_FHA_dom_sf"/>
</dbReference>
<evidence type="ECO:0000256" key="1">
    <source>
        <dbReference type="ARBA" id="ARBA00022553"/>
    </source>
</evidence>
<reference evidence="3 4" key="1">
    <citation type="journal article" date="2019" name="ACS Chem. Biol.">
        <title>Identification and Mobilization of a Cryptic Antibiotic Biosynthesis Gene Locus from a Human-Pathogenic Nocardia Isolate.</title>
        <authorList>
            <person name="Herisse M."/>
            <person name="Ishida K."/>
            <person name="Porter J.L."/>
            <person name="Howden B."/>
            <person name="Hertweck C."/>
            <person name="Stinear T.P."/>
            <person name="Pidot S.J."/>
        </authorList>
    </citation>
    <scope>NUCLEOTIDE SEQUENCE [LARGE SCALE GENOMIC DNA]</scope>
    <source>
        <strain evidence="3 4">AUSMDU00012717</strain>
    </source>
</reference>
<accession>A0A6G9YLH1</accession>
<evidence type="ECO:0000259" key="2">
    <source>
        <dbReference type="PROSITE" id="PS50006"/>
    </source>
</evidence>
<organism evidence="3 4">
    <name type="scientific">Nocardia arthritidis</name>
    <dbReference type="NCBI Taxonomy" id="228602"/>
    <lineage>
        <taxon>Bacteria</taxon>
        <taxon>Bacillati</taxon>
        <taxon>Actinomycetota</taxon>
        <taxon>Actinomycetes</taxon>
        <taxon>Mycobacteriales</taxon>
        <taxon>Nocardiaceae</taxon>
        <taxon>Nocardia</taxon>
    </lineage>
</organism>
<name>A0A6G9YLH1_9NOCA</name>
<dbReference type="EMBL" id="CP046172">
    <property type="protein sequence ID" value="QIS14145.1"/>
    <property type="molecule type" value="Genomic_DNA"/>
</dbReference>
<dbReference type="KEGG" id="nah:F5544_31520"/>
<dbReference type="InterPro" id="IPR000253">
    <property type="entry name" value="FHA_dom"/>
</dbReference>
<sequence>MSEFRQLAGNDSGLAFGVPDSAPHTIYVLALTGGVATGPAPGRRIRFGRNRPEVDVCVGGDDRKISRCQGLLTHHENRWWVRNLGRQPLRLPGSRMLFGGEDPLPLDTGYTPMFIRGSGRREHLLELYVTGADTSRTGVGPADPTDPPRTWRFSDTERLVLIVLAQRYLLQEAYPQPMAWSQAAIHLDDLQPDAGWTAKRVEHVVEKVRARLSAKGVAGLTREEVGEPVGNTLNHNLIRELIDSTTLIPPDLRLLEFRDE</sequence>
<evidence type="ECO:0000313" key="4">
    <source>
        <dbReference type="Proteomes" id="UP000503540"/>
    </source>
</evidence>
<gene>
    <name evidence="3" type="ORF">F5544_31520</name>
</gene>
<keyword evidence="1" id="KW-0597">Phosphoprotein</keyword>
<protein>
    <submittedName>
        <fullName evidence="3">FHA domain-containing protein</fullName>
    </submittedName>
</protein>
<dbReference type="AlphaFoldDB" id="A0A6G9YLH1"/>
<dbReference type="Proteomes" id="UP000503540">
    <property type="component" value="Chromosome"/>
</dbReference>
<feature type="domain" description="FHA" evidence="2">
    <location>
        <begin position="45"/>
        <end position="96"/>
    </location>
</feature>
<dbReference type="RefSeq" id="WP_167476591.1">
    <property type="nucleotide sequence ID" value="NZ_CP046172.1"/>
</dbReference>
<keyword evidence="4" id="KW-1185">Reference proteome</keyword>
<proteinExistence type="predicted"/>